<keyword evidence="2 5" id="KW-0012">Acyltransferase</keyword>
<feature type="domain" description="Beta-ketoacyl-[acyl-carrier-protein] synthase III C-terminal" evidence="3">
    <location>
        <begin position="254"/>
        <end position="342"/>
    </location>
</feature>
<dbReference type="EMBL" id="VSSQ01000055">
    <property type="protein sequence ID" value="MPL70918.1"/>
    <property type="molecule type" value="Genomic_DNA"/>
</dbReference>
<comment type="caution">
    <text evidence="5">The sequence shown here is derived from an EMBL/GenBank/DDBJ whole genome shotgun (WGS) entry which is preliminary data.</text>
</comment>
<dbReference type="InterPro" id="IPR013747">
    <property type="entry name" value="ACP_syn_III_C"/>
</dbReference>
<dbReference type="GO" id="GO:0006633">
    <property type="term" value="P:fatty acid biosynthetic process"/>
    <property type="evidence" value="ECO:0007669"/>
    <property type="project" value="InterPro"/>
</dbReference>
<dbReference type="EC" id="2.3.1.180" evidence="5"/>
<reference evidence="5" key="1">
    <citation type="submission" date="2019-08" db="EMBL/GenBank/DDBJ databases">
        <authorList>
            <person name="Kucharzyk K."/>
            <person name="Murdoch R.W."/>
            <person name="Higgins S."/>
            <person name="Loffler F."/>
        </authorList>
    </citation>
    <scope>NUCLEOTIDE SEQUENCE</scope>
</reference>
<evidence type="ECO:0000259" key="3">
    <source>
        <dbReference type="Pfam" id="PF08541"/>
    </source>
</evidence>
<dbReference type="PANTHER" id="PTHR34069:SF2">
    <property type="entry name" value="BETA-KETOACYL-[ACYL-CARRIER-PROTEIN] SYNTHASE III"/>
    <property type="match status" value="1"/>
</dbReference>
<dbReference type="Gene3D" id="3.40.47.10">
    <property type="match status" value="1"/>
</dbReference>
<evidence type="ECO:0000256" key="2">
    <source>
        <dbReference type="ARBA" id="ARBA00023315"/>
    </source>
</evidence>
<dbReference type="Pfam" id="PF08545">
    <property type="entry name" value="ACP_syn_III"/>
    <property type="match status" value="1"/>
</dbReference>
<organism evidence="5">
    <name type="scientific">bioreactor metagenome</name>
    <dbReference type="NCBI Taxonomy" id="1076179"/>
    <lineage>
        <taxon>unclassified sequences</taxon>
        <taxon>metagenomes</taxon>
        <taxon>ecological metagenomes</taxon>
    </lineage>
</organism>
<protein>
    <submittedName>
        <fullName evidence="5">3-oxoacyl-[acyl-carrier-protein] synthase 3</fullName>
        <ecNumber evidence="5">2.3.1.180</ecNumber>
    </submittedName>
</protein>
<dbReference type="PANTHER" id="PTHR34069">
    <property type="entry name" value="3-OXOACYL-[ACYL-CARRIER-PROTEIN] SYNTHASE 3"/>
    <property type="match status" value="1"/>
</dbReference>
<dbReference type="CDD" id="cd00830">
    <property type="entry name" value="KAS_III"/>
    <property type="match status" value="1"/>
</dbReference>
<dbReference type="SUPFAM" id="SSF53901">
    <property type="entry name" value="Thiolase-like"/>
    <property type="match status" value="1"/>
</dbReference>
<sequence length="343" mass="36964">MARSVIKSTGIYVPGEAIDNGRLMKLTGIEFDAVKHEAKLGIASRHIARLSGLKESSADFAEKAARAALEKARVQPGEVGLFVVATDTPEYISPATGILLQGRLQGGEYESRAFDLGASCASFVTALDMVARLQISDPGLRYALVVGIYNMPAYIRDGDAFGWSIFADGAGAVLLERAEETGETRRHGLASGYLEAVFRADGTQWDYVGVYAGGTKKPVTKELLEQGKYGLELLQRLPGDRNVKLWPPLVRRLLEKADIPQSAVAHYFFTQINRSVIVQVMELLGEPMEKTTTVMEKYGYTGSACIPMALHEALSSGRVRKGDLVVLVASGAGLAVGASLIRL</sequence>
<keyword evidence="1 5" id="KW-0808">Transferase</keyword>
<dbReference type="GO" id="GO:0044550">
    <property type="term" value="P:secondary metabolite biosynthetic process"/>
    <property type="evidence" value="ECO:0007669"/>
    <property type="project" value="TreeGrafter"/>
</dbReference>
<name>A0A644TV95_9ZZZZ</name>
<dbReference type="GO" id="GO:0033818">
    <property type="term" value="F:beta-ketoacyl-acyl-carrier-protein synthase III activity"/>
    <property type="evidence" value="ECO:0007669"/>
    <property type="project" value="UniProtKB-EC"/>
</dbReference>
<proteinExistence type="predicted"/>
<evidence type="ECO:0000256" key="1">
    <source>
        <dbReference type="ARBA" id="ARBA00022679"/>
    </source>
</evidence>
<dbReference type="Pfam" id="PF08541">
    <property type="entry name" value="ACP_syn_III_C"/>
    <property type="match status" value="1"/>
</dbReference>
<dbReference type="InterPro" id="IPR016039">
    <property type="entry name" value="Thiolase-like"/>
</dbReference>
<accession>A0A644TV95</accession>
<evidence type="ECO:0000313" key="5">
    <source>
        <dbReference type="EMBL" id="MPL70918.1"/>
    </source>
</evidence>
<dbReference type="InterPro" id="IPR013751">
    <property type="entry name" value="ACP_syn_III_N"/>
</dbReference>
<gene>
    <name evidence="5" type="primary">fabH_8</name>
    <name evidence="5" type="ORF">SDC9_16680</name>
</gene>
<evidence type="ECO:0000259" key="4">
    <source>
        <dbReference type="Pfam" id="PF08545"/>
    </source>
</evidence>
<feature type="domain" description="Beta-ketoacyl-[acyl-carrier-protein] synthase III N-terminal" evidence="4">
    <location>
        <begin position="114"/>
        <end position="182"/>
    </location>
</feature>
<dbReference type="GO" id="GO:0004315">
    <property type="term" value="F:3-oxoacyl-[acyl-carrier-protein] synthase activity"/>
    <property type="evidence" value="ECO:0007669"/>
    <property type="project" value="InterPro"/>
</dbReference>
<dbReference type="AlphaFoldDB" id="A0A644TV95"/>